<dbReference type="InterPro" id="IPR016036">
    <property type="entry name" value="Malonyl_transacylase_ACP-bd"/>
</dbReference>
<dbReference type="Pfam" id="PF08659">
    <property type="entry name" value="KR"/>
    <property type="match status" value="1"/>
</dbReference>
<dbReference type="InterPro" id="IPR036736">
    <property type="entry name" value="ACP-like_sf"/>
</dbReference>
<dbReference type="SUPFAM" id="SSF56801">
    <property type="entry name" value="Acetyl-CoA synthetase-like"/>
    <property type="match status" value="1"/>
</dbReference>
<dbReference type="Gene3D" id="3.30.559.30">
    <property type="entry name" value="Nonribosomal peptide synthetase, condensation domain"/>
    <property type="match status" value="1"/>
</dbReference>
<evidence type="ECO:0000256" key="3">
    <source>
        <dbReference type="ARBA" id="ARBA00022598"/>
    </source>
</evidence>
<dbReference type="Pfam" id="PF00550">
    <property type="entry name" value="PP-binding"/>
    <property type="match status" value="2"/>
</dbReference>
<reference evidence="15" key="1">
    <citation type="submission" date="2012-02" db="EMBL/GenBank/DDBJ databases">
        <authorList>
            <person name="Zhou Y."/>
            <person name="Zhang Y."/>
            <person name="Luo Z."/>
            <person name="Pei Y."/>
        </authorList>
    </citation>
    <scope>NUCLEOTIDE SEQUENCE</scope>
    <source>
        <strain evidence="15">Bb0062</strain>
    </source>
</reference>
<feature type="compositionally biased region" description="Polar residues" evidence="11">
    <location>
        <begin position="2648"/>
        <end position="2662"/>
    </location>
</feature>
<dbReference type="Pfam" id="PF14765">
    <property type="entry name" value="PS-DH"/>
    <property type="match status" value="1"/>
</dbReference>
<keyword evidence="6" id="KW-0677">Repeat</keyword>
<evidence type="ECO:0000256" key="8">
    <source>
        <dbReference type="ARBA" id="ARBA00023268"/>
    </source>
</evidence>
<dbReference type="SUPFAM" id="SSF55048">
    <property type="entry name" value="Probable ACP-binding domain of malonyl-CoA ACP transacylase"/>
    <property type="match status" value="1"/>
</dbReference>
<feature type="compositionally biased region" description="Low complexity" evidence="11">
    <location>
        <begin position="3869"/>
        <end position="3886"/>
    </location>
</feature>
<evidence type="ECO:0000259" key="12">
    <source>
        <dbReference type="PROSITE" id="PS50075"/>
    </source>
</evidence>
<keyword evidence="5" id="KW-0808">Transferase</keyword>
<dbReference type="GO" id="GO:0016874">
    <property type="term" value="F:ligase activity"/>
    <property type="evidence" value="ECO:0007669"/>
    <property type="project" value="UniProtKB-KW"/>
</dbReference>
<dbReference type="InterPro" id="IPR036291">
    <property type="entry name" value="NAD(P)-bd_dom_sf"/>
</dbReference>
<evidence type="ECO:0000256" key="2">
    <source>
        <dbReference type="ARBA" id="ARBA00022553"/>
    </source>
</evidence>
<dbReference type="GO" id="GO:0031177">
    <property type="term" value="F:phosphopantetheine binding"/>
    <property type="evidence" value="ECO:0007669"/>
    <property type="project" value="InterPro"/>
</dbReference>
<dbReference type="SUPFAM" id="SSF53901">
    <property type="entry name" value="Thiolase-like"/>
    <property type="match status" value="1"/>
</dbReference>
<dbReference type="InterPro" id="IPR020806">
    <property type="entry name" value="PKS_PP-bd"/>
</dbReference>
<dbReference type="Pfam" id="PF02801">
    <property type="entry name" value="Ketoacyl-synt_C"/>
    <property type="match status" value="1"/>
</dbReference>
<proteinExistence type="inferred from homology"/>
<dbReference type="InterPro" id="IPR029063">
    <property type="entry name" value="SAM-dependent_MTases_sf"/>
</dbReference>
<dbReference type="Gene3D" id="3.40.50.720">
    <property type="entry name" value="NAD(P)-binding Rossmann-like Domain"/>
    <property type="match status" value="2"/>
</dbReference>
<dbReference type="SUPFAM" id="SSF53335">
    <property type="entry name" value="S-adenosyl-L-methionine-dependent methyltransferases"/>
    <property type="match status" value="1"/>
</dbReference>
<keyword evidence="7" id="KW-0560">Oxidoreductase</keyword>
<dbReference type="InterPro" id="IPR001227">
    <property type="entry name" value="Ac_transferase_dom_sf"/>
</dbReference>
<dbReference type="InterPro" id="IPR006162">
    <property type="entry name" value="Ppantetheine_attach_site"/>
</dbReference>
<accession>I1ZIN1</accession>
<evidence type="ECO:0000259" key="13">
    <source>
        <dbReference type="PROSITE" id="PS52004"/>
    </source>
</evidence>
<dbReference type="InterPro" id="IPR045851">
    <property type="entry name" value="AMP-bd_C_sf"/>
</dbReference>
<dbReference type="Gene3D" id="3.40.50.12780">
    <property type="entry name" value="N-terminal domain of ligase-like"/>
    <property type="match status" value="1"/>
</dbReference>
<dbReference type="SMART" id="SM00825">
    <property type="entry name" value="PKS_KS"/>
    <property type="match status" value="1"/>
</dbReference>
<dbReference type="Pfam" id="PF21089">
    <property type="entry name" value="PKS_DH_N"/>
    <property type="match status" value="1"/>
</dbReference>
<dbReference type="PROSITE" id="PS00455">
    <property type="entry name" value="AMP_BINDING"/>
    <property type="match status" value="1"/>
</dbReference>
<dbReference type="Gene3D" id="3.40.47.10">
    <property type="match status" value="1"/>
</dbReference>
<dbReference type="GO" id="GO:0004312">
    <property type="term" value="F:fatty acid synthase activity"/>
    <property type="evidence" value="ECO:0007669"/>
    <property type="project" value="TreeGrafter"/>
</dbReference>
<feature type="active site" description="Proton acceptor; for dehydratase activity" evidence="10">
    <location>
        <position position="1025"/>
    </location>
</feature>
<evidence type="ECO:0000256" key="5">
    <source>
        <dbReference type="ARBA" id="ARBA00022679"/>
    </source>
</evidence>
<evidence type="ECO:0000256" key="1">
    <source>
        <dbReference type="ARBA" id="ARBA00022450"/>
    </source>
</evidence>
<dbReference type="EMBL" id="JQ619524">
    <property type="protein sequence ID" value="AFJ24905.1"/>
    <property type="molecule type" value="Genomic_DNA"/>
</dbReference>
<dbReference type="PROSITE" id="PS50075">
    <property type="entry name" value="CARRIER"/>
    <property type="match status" value="2"/>
</dbReference>
<feature type="compositionally biased region" description="Polar residues" evidence="11">
    <location>
        <begin position="2670"/>
        <end position="2681"/>
    </location>
</feature>
<dbReference type="Pfam" id="PF08242">
    <property type="entry name" value="Methyltransf_12"/>
    <property type="match status" value="1"/>
</dbReference>
<evidence type="ECO:0000256" key="10">
    <source>
        <dbReference type="PROSITE-ProRule" id="PRU01363"/>
    </source>
</evidence>
<keyword evidence="4" id="KW-0489">Methyltransferase</keyword>
<dbReference type="Pfam" id="PF07993">
    <property type="entry name" value="NAD_binding_4"/>
    <property type="match status" value="1"/>
</dbReference>
<dbReference type="CDD" id="cd05930">
    <property type="entry name" value="A_NRPS"/>
    <property type="match status" value="1"/>
</dbReference>
<dbReference type="Gene3D" id="3.40.50.150">
    <property type="entry name" value="Vaccinia Virus protein VP39"/>
    <property type="match status" value="1"/>
</dbReference>
<dbReference type="InterPro" id="IPR014043">
    <property type="entry name" value="Acyl_transferase_dom"/>
</dbReference>
<feature type="domain" description="Carrier" evidence="12">
    <location>
        <begin position="2502"/>
        <end position="2582"/>
    </location>
</feature>
<evidence type="ECO:0000256" key="4">
    <source>
        <dbReference type="ARBA" id="ARBA00022603"/>
    </source>
</evidence>
<dbReference type="InterPro" id="IPR049552">
    <property type="entry name" value="PKS_DH_N"/>
</dbReference>
<dbReference type="InterPro" id="IPR020845">
    <property type="entry name" value="AMP-binding_CS"/>
</dbReference>
<name>I1ZIN1_BEABA</name>
<feature type="region of interest" description="Disordered" evidence="11">
    <location>
        <begin position="2588"/>
        <end position="2625"/>
    </location>
</feature>
<dbReference type="InterPro" id="IPR000873">
    <property type="entry name" value="AMP-dep_synth/lig_dom"/>
</dbReference>
<dbReference type="InterPro" id="IPR049551">
    <property type="entry name" value="PKS_DH_C"/>
</dbReference>
<dbReference type="Gene3D" id="3.30.300.30">
    <property type="match status" value="1"/>
</dbReference>
<dbReference type="PROSITE" id="PS52019">
    <property type="entry name" value="PKS_MFAS_DH"/>
    <property type="match status" value="1"/>
</dbReference>
<dbReference type="PROSITE" id="PS52004">
    <property type="entry name" value="KS3_2"/>
    <property type="match status" value="1"/>
</dbReference>
<dbReference type="Gene3D" id="3.30.70.3290">
    <property type="match status" value="1"/>
</dbReference>
<feature type="compositionally biased region" description="Low complexity" evidence="11">
    <location>
        <begin position="2682"/>
        <end position="2698"/>
    </location>
</feature>
<dbReference type="InterPro" id="IPR014030">
    <property type="entry name" value="Ketoacyl_synth_N"/>
</dbReference>
<feature type="region of interest" description="Disordered" evidence="11">
    <location>
        <begin position="3728"/>
        <end position="3754"/>
    </location>
</feature>
<dbReference type="InterPro" id="IPR016035">
    <property type="entry name" value="Acyl_Trfase/lysoPLipase"/>
</dbReference>
<dbReference type="Pfam" id="PF00698">
    <property type="entry name" value="Acyl_transf_1"/>
    <property type="match status" value="1"/>
</dbReference>
<dbReference type="InterPro" id="IPR020841">
    <property type="entry name" value="PKS_Beta-ketoAc_synthase_dom"/>
</dbReference>
<dbReference type="SMART" id="SM00822">
    <property type="entry name" value="PKS_KR"/>
    <property type="match status" value="1"/>
</dbReference>
<dbReference type="InterPro" id="IPR009081">
    <property type="entry name" value="PP-bd_ACP"/>
</dbReference>
<gene>
    <name evidence="15" type="primary">Ten</name>
</gene>
<dbReference type="GO" id="GO:0008168">
    <property type="term" value="F:methyltransferase activity"/>
    <property type="evidence" value="ECO:0007669"/>
    <property type="project" value="UniProtKB-KW"/>
</dbReference>
<feature type="region of interest" description="Disordered" evidence="11">
    <location>
        <begin position="3864"/>
        <end position="3893"/>
    </location>
</feature>
<feature type="compositionally biased region" description="Low complexity" evidence="11">
    <location>
        <begin position="3730"/>
        <end position="3746"/>
    </location>
</feature>
<dbReference type="PANTHER" id="PTHR43775:SF20">
    <property type="entry name" value="HYBRID PKS-NRPS SYNTHETASE APDA"/>
    <property type="match status" value="1"/>
</dbReference>
<keyword evidence="3" id="KW-0436">Ligase</keyword>
<dbReference type="Gene3D" id="3.40.366.10">
    <property type="entry name" value="Malonyl-Coenzyme A Acyl Carrier Protein, domain 2"/>
    <property type="match status" value="1"/>
</dbReference>
<evidence type="ECO:0000256" key="7">
    <source>
        <dbReference type="ARBA" id="ARBA00023002"/>
    </source>
</evidence>
<dbReference type="GO" id="GO:0006633">
    <property type="term" value="P:fatty acid biosynthetic process"/>
    <property type="evidence" value="ECO:0007669"/>
    <property type="project" value="TreeGrafter"/>
</dbReference>
<evidence type="ECO:0000256" key="9">
    <source>
        <dbReference type="ARBA" id="ARBA00029443"/>
    </source>
</evidence>
<dbReference type="InterPro" id="IPR050091">
    <property type="entry name" value="PKS_NRPS_Biosynth_Enz"/>
</dbReference>
<feature type="domain" description="PKS/mFAS DH" evidence="14">
    <location>
        <begin position="993"/>
        <end position="1313"/>
    </location>
</feature>
<dbReference type="CDD" id="cd19532">
    <property type="entry name" value="C_PKS-NRPS"/>
    <property type="match status" value="1"/>
</dbReference>
<feature type="active site" description="Proton donor; for dehydratase activity" evidence="10">
    <location>
        <position position="1217"/>
    </location>
</feature>
<dbReference type="Pfam" id="PF00501">
    <property type="entry name" value="AMP-binding"/>
    <property type="match status" value="1"/>
</dbReference>
<feature type="region of interest" description="Disordered" evidence="11">
    <location>
        <begin position="2643"/>
        <end position="2712"/>
    </location>
</feature>
<dbReference type="GO" id="GO:0016491">
    <property type="term" value="F:oxidoreductase activity"/>
    <property type="evidence" value="ECO:0007669"/>
    <property type="project" value="UniProtKB-KW"/>
</dbReference>
<comment type="similarity">
    <text evidence="9">In the C-terminal section; belongs to the NRP synthetase family.</text>
</comment>
<feature type="region of interest" description="C-terminal hotdog fold" evidence="10">
    <location>
        <begin position="1158"/>
        <end position="1313"/>
    </location>
</feature>
<evidence type="ECO:0000259" key="14">
    <source>
        <dbReference type="PROSITE" id="PS52019"/>
    </source>
</evidence>
<feature type="domain" description="Ketosynthase family 3 (KS3)" evidence="13">
    <location>
        <begin position="15"/>
        <end position="455"/>
    </location>
</feature>
<evidence type="ECO:0000313" key="15">
    <source>
        <dbReference type="EMBL" id="AFJ24905.1"/>
    </source>
</evidence>
<dbReference type="Gene3D" id="1.10.1200.10">
    <property type="entry name" value="ACP-like"/>
    <property type="match status" value="2"/>
</dbReference>
<dbReference type="InterPro" id="IPR014031">
    <property type="entry name" value="Ketoacyl_synth_C"/>
</dbReference>
<dbReference type="Pfam" id="PF16197">
    <property type="entry name" value="KAsynt_C_assoc"/>
    <property type="match status" value="1"/>
</dbReference>
<dbReference type="SUPFAM" id="SSF52777">
    <property type="entry name" value="CoA-dependent acyltransferases"/>
    <property type="match status" value="2"/>
</dbReference>
<dbReference type="InterPro" id="IPR032821">
    <property type="entry name" value="PKS_assoc"/>
</dbReference>
<dbReference type="Gene3D" id="3.10.129.110">
    <property type="entry name" value="Polyketide synthase dehydratase"/>
    <property type="match status" value="1"/>
</dbReference>
<dbReference type="GO" id="GO:0009403">
    <property type="term" value="P:toxin biosynthetic process"/>
    <property type="evidence" value="ECO:0007669"/>
    <property type="project" value="UniProtKB-ARBA"/>
</dbReference>
<dbReference type="InterPro" id="IPR016039">
    <property type="entry name" value="Thiolase-like"/>
</dbReference>
<dbReference type="InterPro" id="IPR057326">
    <property type="entry name" value="KR_dom"/>
</dbReference>
<dbReference type="SMART" id="SM00827">
    <property type="entry name" value="PKS_AT"/>
    <property type="match status" value="1"/>
</dbReference>
<dbReference type="Gene3D" id="3.30.559.10">
    <property type="entry name" value="Chloramphenicol acetyltransferase-like domain"/>
    <property type="match status" value="1"/>
</dbReference>
<dbReference type="SUPFAM" id="SSF52151">
    <property type="entry name" value="FabD/lysophospholipase-like"/>
    <property type="match status" value="1"/>
</dbReference>
<dbReference type="InterPro" id="IPR001242">
    <property type="entry name" value="Condensation_dom"/>
</dbReference>
<evidence type="ECO:0000256" key="6">
    <source>
        <dbReference type="ARBA" id="ARBA00022737"/>
    </source>
</evidence>
<dbReference type="InterPro" id="IPR013120">
    <property type="entry name" value="FAR_NAD-bd"/>
</dbReference>
<dbReference type="InterPro" id="IPR042104">
    <property type="entry name" value="PKS_dehydratase_sf"/>
</dbReference>
<dbReference type="CDD" id="cd02440">
    <property type="entry name" value="AdoMet_MTases"/>
    <property type="match status" value="1"/>
</dbReference>
<dbReference type="PROSITE" id="PS00012">
    <property type="entry name" value="PHOSPHOPANTETHEINE"/>
    <property type="match status" value="1"/>
</dbReference>
<dbReference type="NCBIfam" id="TIGR01733">
    <property type="entry name" value="AA-adenyl-dom"/>
    <property type="match status" value="1"/>
</dbReference>
<dbReference type="InterPro" id="IPR042099">
    <property type="entry name" value="ANL_N_sf"/>
</dbReference>
<protein>
    <submittedName>
        <fullName evidence="15">Polyketide synthase</fullName>
    </submittedName>
</protein>
<dbReference type="CDD" id="cd00833">
    <property type="entry name" value="PKS"/>
    <property type="match status" value="1"/>
</dbReference>
<dbReference type="GO" id="GO:0032259">
    <property type="term" value="P:methylation"/>
    <property type="evidence" value="ECO:0007669"/>
    <property type="project" value="UniProtKB-KW"/>
</dbReference>
<organism evidence="15">
    <name type="scientific">Beauveria bassiana</name>
    <name type="common">White muscardine disease fungus</name>
    <name type="synonym">Tritirachium shiotae</name>
    <dbReference type="NCBI Taxonomy" id="176275"/>
    <lineage>
        <taxon>Eukaryota</taxon>
        <taxon>Fungi</taxon>
        <taxon>Dikarya</taxon>
        <taxon>Ascomycota</taxon>
        <taxon>Pezizomycotina</taxon>
        <taxon>Sordariomycetes</taxon>
        <taxon>Hypocreomycetidae</taxon>
        <taxon>Hypocreales</taxon>
        <taxon>Cordycipitaceae</taxon>
        <taxon>Beauveria</taxon>
    </lineage>
</organism>
<dbReference type="SMART" id="SM00823">
    <property type="entry name" value="PKS_PP"/>
    <property type="match status" value="2"/>
</dbReference>
<keyword evidence="2" id="KW-0597">Phosphoprotein</keyword>
<feature type="domain" description="Carrier" evidence="12">
    <location>
        <begin position="3752"/>
        <end position="3837"/>
    </location>
</feature>
<dbReference type="InterPro" id="IPR013217">
    <property type="entry name" value="Methyltransf_12"/>
</dbReference>
<dbReference type="PANTHER" id="PTHR43775">
    <property type="entry name" value="FATTY ACID SYNTHASE"/>
    <property type="match status" value="1"/>
</dbReference>
<dbReference type="Pfam" id="PF00668">
    <property type="entry name" value="Condensation"/>
    <property type="match status" value="1"/>
</dbReference>
<dbReference type="InterPro" id="IPR020807">
    <property type="entry name" value="PKS_DH"/>
</dbReference>
<dbReference type="InterPro" id="IPR013968">
    <property type="entry name" value="PKS_KR"/>
</dbReference>
<dbReference type="InterPro" id="IPR010071">
    <property type="entry name" value="AA_adenyl_dom"/>
</dbReference>
<dbReference type="SMART" id="SM00826">
    <property type="entry name" value="PKS_DH"/>
    <property type="match status" value="1"/>
</dbReference>
<feature type="region of interest" description="N-terminal hotdog fold" evidence="10">
    <location>
        <begin position="993"/>
        <end position="1135"/>
    </location>
</feature>
<sequence>MSPMKQSESESHSVSEPIAIIGSAYRFPGGCNTPSKLWDLLRQPRDILKEIDPERLNLRRYYHPDGETHGSTDVANKAYTLEEDISRFDASFFGISPLEAASMDPQQRTLLEVVYESTETAGIPLDKLRGSLTSVHVGVMTTDWAQMQRRDPETMPQYTATGIASSIISNRISYIFDLKGASETIDTACSSSLVALHNAARALQSGDCEKAIVAGVNLILDPDPFIYESKLHMLSPDARSRMWDAAANGYARGEGAAAVVLKTLGHALRDGDRIEGVIRSTFVNSDGLSSGLTMPSSAAQTALIRQTYRKAGLDPVRDRPQFFECHGTGTKAGDPVEARAISDAFLPSQRTNGGGATTTVDAPLYVGSIKTVVGHLEGCAGLAGLVKVLFSLKHGIIPPNLWFDKLNPEIARFYWPLQNPTKTIPWPKLAPGTPLRASVNSFGFGGTNAHAIIERYDASQSYCSQWQRNMTEEKTIARTQNNESIEIPVPLVLTAKTGRALWRTVDAYAQHLRQHPKLRVTNLSQFMHSRRSTHRVRASFSGASREELVENMAKFVQAHAADAKSPASQNRIGYSPLLIDPKEAPGILGVFTGQGAQWPAMGRDMMHQSPLFRKTIADCESVLQALPAKDAPVWSLSEELKKDASTSRLGEAEISQPLCTAVQLALVNVLLASGVHFDAVVGHSSGEIAATYASGIINLEAAMQIAYYRGLYAKLARGATDAAGGMMAAGLSMNDAVKLCRLPEFEGRIHVAASNAPQSVTLSGDKEAIKAAKAKLDADGVFARELKVDTAYHSHHMLPCAEPYLKALLACDIQVSAPTKTPGRKCMWSSSVRGDAELLRRDRNLDSLKGPYWVANMVQTVQFSRAIQSTIWHGGPFDLAVEVGPHPALKGPTEQTLKAVYGSAPLYTGVLSRGANDAVAFSTAIGNIWSHLGPAFVDITGYQSIFSGTCEGHGGSEAPFISDLPLYPWDHDEEYWRESRISRRHRTGKDESHELLGRRTPDDNEREIRWRNLLKVSELPWTQGHRVLGEVLLPGAAYISMAIEAGRSLALDQGREACLLEVSDVDILRPVVVADNKEGTETLFTVRLLDEYASTGKKSDELITASFSFYIYNSPASTSIVHTCEGRIAVHLGAKLGSEAGANSMPQLPHREPSISNLQQLDCEKLYSVFETIGLEYSGAFRRIVSSSRCLGHATATASWPTTDLNDCYLIHPAILDVAFQTIFVARAHPDSGQLSSALLPSRIERVRVVPLLAMGSKPQSNEDFNAAIDSWALNQTASSLTGNINVYDADSRRALIQVEGFEVRAVGEPDASKDRLLFYETVWARDISIMGLSDPIRDETSDAMVHNLSEAIERVSLFYVRQLMGELSTADRRQANWYHTRMLAAFDYHLAKVHEETHLHLRPEWLADDWTVIKTIDETYPDAVELQMLHAVGQNVADVIRGKKHLLEVLRVDNLLDRLYTEDKGMHMANLFLANALEEITFKFPRCKILEIGAGTGATTWAALSAIGEAFDTYTYTDLSVGFFENAVERFSAFRHRMVFRALDIEKDPASQSFDLNSYDIIIATNVLHATRNLGVTLGNVRSLLKPGGYLLLNEKTGPESLRATFNFGGLEGWWLAEEKERQLSPLMSPDGWDAQLQKASFSGVDHIVHDAQEDQQDKQQNSMIMSQAVDDTFYARLSPLSEMANLLPMNEPLLIIGGQTTATLKMIKEIQKLLPRQWRHKVRLIASVDHLEAEGLPAHSDVICLQELDRGLFTTAMTSKCLDALKTLFINTRNLLWVTNAQNSSSMTPRASMFRGITRVLDGEVPHIRTQVLGIEPRETPSATARTLLESFLRLRSDDGRPAGNMDEDGADGSSQQVLWLHEPEAELLSNGTMMVPRVKARKSLNDTYLASTRAISTTVDARCVSVQAVAGPAKMLLRPVEDFAGEHAISNQTSDSKVHIQVESTLHIPEALDGTCLYLVCGWTRTAETSVPVIALSANNASIVAVESKAVAMIDEVDVKPETLLRVFQHMAMQALDSAVKRHGQGQSTALIYGADEELAKLTSERFAVRESKVYFASSRTFAPGDWLKVQPLLSKFALSQMIPADVEVFIDCLGDTESFDACRTLQSCLSTTRTVQHRLDACLLSQMSRCSPDALVDAYSYAKTQSNAEFSWNGYVKTFTAAELAGKLSHSLIHSVYMTNWQKKDSILVTVPSLQTRGLFKSDRTYLMVGAAGGLGTSICRWMVRNGARHVVVTSRNPKADPEMLNEAQRYGAAVRVVPMDACSKDSVQTVVDMIRATMPPIAGVCNAAMVLRDKLFLDMNVDHMKDVLGPKMQGTEHLDSIFAQEPLDFFVLLSSSAAILNNTGQSNYHCANLYMDSLVTNRRSRGLAASIIHVGHVCDTGYVARLVDDSKVQMSLGTTRVMSVSETDVHHAFAEAVRGGQPDSRSGSHNIIMGIEPPTKPLDVAKRKPVWISDPRLGHMLPFSTLENQMMASEQAAAASAVDSLAQQVSEATTDEEAAAAALKGFATKLEGILLLPLGSIGEDSAGRPVTDLGIDSLVAVEIRTWFLKQLRVDVPVMKILGGSTVGQLSALAAKLARQDAKKRAQLEEAPGNQPVVLPSPPSKDKAGGLNKNGKSPKLPEIAQVDTVMERMEPLVLEASDRGGSSTANLTTSSSVSELDDSLHESTLQSSDNNGESTPSKSSNCNSDSGSDNQAPKEIPSNGFFTQPAATARPNVLREAPMSPAQSRIWFLSKHIAEPDAYNMVFHYRVRGPLSMVRLRHALQTVTNHHECLCMCFYASADNGQPMQGLLASSAFQMTIVPGGEEQDVQRELRKLKTRVWSVESGQTLELVVLGPRSGTAAAAEEEEEEFSLLFGYHHIVMDAISFYIFLADLDKAYRMLPLNKASAGSHLDLAAHQRQQERAGAWEESLEFWRAEFETIPEMLPPLSVALPTLHRGAVGTHRVLRELAHEQGGDAAINKMCKHLRVSPFNLHIAVLQVVIARLASIEDVCVGIVDANRSDSRASRMVGCFVNMLPVRSRILPTATLADVARAASSKALAAFAHGQVPLDSILDKVKAPRPAGSTPLFQVALNYRPAAAIASKQALGGECEMELLADDFKDAENPFEISVLVSEMPGGRIAVEVVCQKSRYTMQATEALLDAYLNVLAGFLSDSAQSVGDCVVHDQSKVEHALDLGRGAQKSFGWPRTLSERVMSICQQHSTKSAIKDGRNELSYAQLASRVNRTASAILGTGCSVGSRIAVLCNPSIDAIVAMLAILHIGGVYVPLDTSLPEARHQSLASNCTPSLIISHAATRERAHKLSAATSAPGHETARELTLDDLSPPDETGYMAPLNAEPNAPAILLYTSGSTGTPKGVLLTQANFGNHIALKTDILGLQRGECVLQQSSLGFDMSLVQVFCALANGGCLVIVRQDVRRDPVELTTLMTQHKVSLTIATPSEYLAWLQYGSDALAQATSWKHLCMGGEPIPPLLKDELRRRLERKDLVVTNCYGPTETTAAISFQSVALDSEHGHELPGESELAQYAVGKALPNYSIRIRDSAGGAWLPVNHTGEIVIGGAGVALGYLDMPEETRARFLQTPGEEDGIMLYRTGDKGRLLSDGTLLCFGRIMGDYQVKLRGLRIELGEVEAALLQASHGLIHTAVVSRRGDVLVAHCARSHESSRETTGGGEQQDAATAILRRVSELLPQYSVPAAIALLPSLPTNANGKLDRKAIAALPLSPQDEAAAATSPSNDNNNNNTPSGGGGEKMTVRQGELRLLWERVLPRDATTTTTTNSVRITPESDFFLRGGNSLLLMKLQAAIRESMGVRVSTKALYQASTLSGMARCVAEQRSDDDEAEEDIDWAAEVAVPPSMLAQIEKLQHSSASSSSSSSSSSAGSSSTQRPRKTSGLQILLTGATGFLGGQLLERLVQSPRVSTVHCVAVPVDEQSLLEPFLQQQADGTRRKVRCYIGNLAAPALGLTAADQTALSQTADVIVHAGSMGHCLNTYATLSAPNFASTRHLCALALSRSPPIPLAFASSNRVALLTGSTAPPPGSAAAFPPPPGAQGFTASKWASEAFLEKLTASMSDVSKTKTKTTTTVMPWRVSIHRPCALISDRAPNSDALNAILRYSTSMRCVPSLPEHRAEGYLDFGQVDKVVEEMVGDILGLADERPQEGPAVVYRHHSGGVKVPIHEFREHMESVYGGRFESVELGQWIVRAVDAGMDPLISAYLETFLEGDASMVFPYMGEQAV</sequence>
<dbReference type="Pfam" id="PF00109">
    <property type="entry name" value="ketoacyl-synt"/>
    <property type="match status" value="1"/>
</dbReference>
<dbReference type="InterPro" id="IPR023213">
    <property type="entry name" value="CAT-like_dom_sf"/>
</dbReference>
<keyword evidence="1" id="KW-0596">Phosphopantetheine</keyword>
<keyword evidence="8" id="KW-0511">Multifunctional enzyme</keyword>
<dbReference type="SUPFAM" id="SSF47336">
    <property type="entry name" value="ACP-like"/>
    <property type="match status" value="2"/>
</dbReference>
<evidence type="ECO:0000256" key="11">
    <source>
        <dbReference type="SAM" id="MobiDB-lite"/>
    </source>
</evidence>
<dbReference type="SUPFAM" id="SSF51735">
    <property type="entry name" value="NAD(P)-binding Rossmann-fold domains"/>
    <property type="match status" value="2"/>
</dbReference>
<dbReference type="InterPro" id="IPR049900">
    <property type="entry name" value="PKS_mFAS_DH"/>
</dbReference>